<proteinExistence type="inferred from homology"/>
<keyword evidence="3" id="KW-0720">Serine protease</keyword>
<keyword evidence="9" id="KW-1185">Reference proteome</keyword>
<accession>A0AA38IVS4</accession>
<evidence type="ECO:0000313" key="8">
    <source>
        <dbReference type="EMBL" id="KAJ3659999.1"/>
    </source>
</evidence>
<dbReference type="EMBL" id="JALNTZ010000003">
    <property type="protein sequence ID" value="KAJ3659999.1"/>
    <property type="molecule type" value="Genomic_DNA"/>
</dbReference>
<dbReference type="FunFam" id="2.40.10.10:FF:000060">
    <property type="entry name" value="Acrosin"/>
    <property type="match status" value="1"/>
</dbReference>
<protein>
    <recommendedName>
        <fullName evidence="7">Peptidase S1 domain-containing protein</fullName>
    </recommendedName>
</protein>
<evidence type="ECO:0000256" key="5">
    <source>
        <dbReference type="ARBA" id="ARBA00024195"/>
    </source>
</evidence>
<feature type="chain" id="PRO_5041375574" description="Peptidase S1 domain-containing protein" evidence="6">
    <location>
        <begin position="20"/>
        <end position="259"/>
    </location>
</feature>
<evidence type="ECO:0000313" key="9">
    <source>
        <dbReference type="Proteomes" id="UP001168821"/>
    </source>
</evidence>
<dbReference type="AlphaFoldDB" id="A0AA38IVS4"/>
<dbReference type="InterPro" id="IPR051487">
    <property type="entry name" value="Ser/Thr_Proteases_Immune/Dev"/>
</dbReference>
<dbReference type="GO" id="GO:0006508">
    <property type="term" value="P:proteolysis"/>
    <property type="evidence" value="ECO:0007669"/>
    <property type="project" value="UniProtKB-KW"/>
</dbReference>
<dbReference type="PRINTS" id="PR00722">
    <property type="entry name" value="CHYMOTRYPSIN"/>
</dbReference>
<evidence type="ECO:0000259" key="7">
    <source>
        <dbReference type="PROSITE" id="PS50240"/>
    </source>
</evidence>
<feature type="signal peptide" evidence="6">
    <location>
        <begin position="1"/>
        <end position="19"/>
    </location>
</feature>
<dbReference type="GO" id="GO:0004252">
    <property type="term" value="F:serine-type endopeptidase activity"/>
    <property type="evidence" value="ECO:0007669"/>
    <property type="project" value="InterPro"/>
</dbReference>
<comment type="similarity">
    <text evidence="5">Belongs to the peptidase S1 family. CLIP subfamily.</text>
</comment>
<dbReference type="InterPro" id="IPR001314">
    <property type="entry name" value="Peptidase_S1A"/>
</dbReference>
<dbReference type="SUPFAM" id="SSF50494">
    <property type="entry name" value="Trypsin-like serine proteases"/>
    <property type="match status" value="1"/>
</dbReference>
<dbReference type="InterPro" id="IPR043504">
    <property type="entry name" value="Peptidase_S1_PA_chymotrypsin"/>
</dbReference>
<evidence type="ECO:0000256" key="3">
    <source>
        <dbReference type="ARBA" id="ARBA00022825"/>
    </source>
</evidence>
<name>A0AA38IVS4_9CUCU</name>
<organism evidence="8 9">
    <name type="scientific">Zophobas morio</name>
    <dbReference type="NCBI Taxonomy" id="2755281"/>
    <lineage>
        <taxon>Eukaryota</taxon>
        <taxon>Metazoa</taxon>
        <taxon>Ecdysozoa</taxon>
        <taxon>Arthropoda</taxon>
        <taxon>Hexapoda</taxon>
        <taxon>Insecta</taxon>
        <taxon>Pterygota</taxon>
        <taxon>Neoptera</taxon>
        <taxon>Endopterygota</taxon>
        <taxon>Coleoptera</taxon>
        <taxon>Polyphaga</taxon>
        <taxon>Cucujiformia</taxon>
        <taxon>Tenebrionidae</taxon>
        <taxon>Zophobas</taxon>
    </lineage>
</organism>
<keyword evidence="4" id="KW-1015">Disulfide bond</keyword>
<keyword evidence="2" id="KW-0378">Hydrolase</keyword>
<sequence>MRVFLIICLALITIKTTHNAPEPRIDGGQEAIPHSIPYQVFLQVFTTSTGWYCGGVLISANYVLTAAQCIHSTNIAYVFLGVHNLTQQEDTHVFKISNELIIHQNFNISNWSNDIALIKLPESVEFTDAIQPVALPRRSDVDNYFVGAIGIASGWGLTDFQEDYLSDVLNYVEVKVITNRDCHFQDGESVVDSMLCTSGLNHRSTCIGDNGGPLVVDGVFIGIIFYHPELCGDSEAPSIYTRITSFLNWIEENSDVIIG</sequence>
<dbReference type="Gene3D" id="2.40.10.10">
    <property type="entry name" value="Trypsin-like serine proteases"/>
    <property type="match status" value="2"/>
</dbReference>
<keyword evidence="1" id="KW-0645">Protease</keyword>
<dbReference type="Proteomes" id="UP001168821">
    <property type="component" value="Unassembled WGS sequence"/>
</dbReference>
<evidence type="ECO:0000256" key="4">
    <source>
        <dbReference type="ARBA" id="ARBA00023157"/>
    </source>
</evidence>
<evidence type="ECO:0000256" key="1">
    <source>
        <dbReference type="ARBA" id="ARBA00022670"/>
    </source>
</evidence>
<evidence type="ECO:0000256" key="6">
    <source>
        <dbReference type="SAM" id="SignalP"/>
    </source>
</evidence>
<gene>
    <name evidence="8" type="ORF">Zmor_011657</name>
</gene>
<dbReference type="CDD" id="cd00190">
    <property type="entry name" value="Tryp_SPc"/>
    <property type="match status" value="1"/>
</dbReference>
<dbReference type="InterPro" id="IPR009003">
    <property type="entry name" value="Peptidase_S1_PA"/>
</dbReference>
<dbReference type="PROSITE" id="PS50240">
    <property type="entry name" value="TRYPSIN_DOM"/>
    <property type="match status" value="1"/>
</dbReference>
<keyword evidence="6" id="KW-0732">Signal</keyword>
<feature type="domain" description="Peptidase S1" evidence="7">
    <location>
        <begin position="25"/>
        <end position="255"/>
    </location>
</feature>
<dbReference type="SMART" id="SM00020">
    <property type="entry name" value="Tryp_SPc"/>
    <property type="match status" value="1"/>
</dbReference>
<evidence type="ECO:0000256" key="2">
    <source>
        <dbReference type="ARBA" id="ARBA00022801"/>
    </source>
</evidence>
<comment type="caution">
    <text evidence="8">The sequence shown here is derived from an EMBL/GenBank/DDBJ whole genome shotgun (WGS) entry which is preliminary data.</text>
</comment>
<dbReference type="InterPro" id="IPR001254">
    <property type="entry name" value="Trypsin_dom"/>
</dbReference>
<dbReference type="Pfam" id="PF00089">
    <property type="entry name" value="Trypsin"/>
    <property type="match status" value="1"/>
</dbReference>
<reference evidence="8" key="1">
    <citation type="journal article" date="2023" name="G3 (Bethesda)">
        <title>Whole genome assemblies of Zophobas morio and Tenebrio molitor.</title>
        <authorList>
            <person name="Kaur S."/>
            <person name="Stinson S.A."/>
            <person name="diCenzo G.C."/>
        </authorList>
    </citation>
    <scope>NUCLEOTIDE SEQUENCE</scope>
    <source>
        <strain evidence="8">QUZm001</strain>
    </source>
</reference>
<dbReference type="PANTHER" id="PTHR24256">
    <property type="entry name" value="TRYPTASE-RELATED"/>
    <property type="match status" value="1"/>
</dbReference>